<feature type="compositionally biased region" description="Polar residues" evidence="1">
    <location>
        <begin position="1"/>
        <end position="13"/>
    </location>
</feature>
<keyword evidence="2" id="KW-0812">Transmembrane</keyword>
<keyword evidence="2" id="KW-0472">Membrane</keyword>
<evidence type="ECO:0000256" key="2">
    <source>
        <dbReference type="SAM" id="Phobius"/>
    </source>
</evidence>
<feature type="transmembrane region" description="Helical" evidence="2">
    <location>
        <begin position="94"/>
        <end position="114"/>
    </location>
</feature>
<feature type="transmembrane region" description="Helical" evidence="2">
    <location>
        <begin position="67"/>
        <end position="88"/>
    </location>
</feature>
<dbReference type="OrthoDB" id="9996464at2759"/>
<proteinExistence type="predicted"/>
<gene>
    <name evidence="3" type="ORF">BC936DRAFT_140504</name>
</gene>
<evidence type="ECO:0000256" key="1">
    <source>
        <dbReference type="SAM" id="MobiDB-lite"/>
    </source>
</evidence>
<keyword evidence="2" id="KW-1133">Transmembrane helix</keyword>
<dbReference type="AlphaFoldDB" id="A0A433ASP4"/>
<feature type="transmembrane region" description="Helical" evidence="2">
    <location>
        <begin position="250"/>
        <end position="270"/>
    </location>
</feature>
<name>A0A433ASP4_9FUNG</name>
<keyword evidence="4" id="KW-1185">Reference proteome</keyword>
<protein>
    <submittedName>
        <fullName evidence="3">Uncharacterized protein</fullName>
    </submittedName>
</protein>
<reference evidence="3 4" key="1">
    <citation type="journal article" date="2018" name="New Phytol.">
        <title>Phylogenomics of Endogonaceae and evolution of mycorrhizas within Mucoromycota.</title>
        <authorList>
            <person name="Chang Y."/>
            <person name="Desiro A."/>
            <person name="Na H."/>
            <person name="Sandor L."/>
            <person name="Lipzen A."/>
            <person name="Clum A."/>
            <person name="Barry K."/>
            <person name="Grigoriev I.V."/>
            <person name="Martin F.M."/>
            <person name="Stajich J.E."/>
            <person name="Smith M.E."/>
            <person name="Bonito G."/>
            <person name="Spatafora J.W."/>
        </authorList>
    </citation>
    <scope>NUCLEOTIDE SEQUENCE [LARGE SCALE GENOMIC DNA]</scope>
    <source>
        <strain evidence="3 4">GMNB39</strain>
    </source>
</reference>
<feature type="transmembrane region" description="Helical" evidence="2">
    <location>
        <begin position="151"/>
        <end position="174"/>
    </location>
</feature>
<dbReference type="NCBIfam" id="NF041646">
    <property type="entry name" value="VC0807_fam"/>
    <property type="match status" value="1"/>
</dbReference>
<dbReference type="Proteomes" id="UP000268093">
    <property type="component" value="Unassembled WGS sequence"/>
</dbReference>
<dbReference type="EMBL" id="RBNI01017164">
    <property type="protein sequence ID" value="RUP05581.1"/>
    <property type="molecule type" value="Genomic_DNA"/>
</dbReference>
<feature type="transmembrane region" description="Helical" evidence="2">
    <location>
        <begin position="219"/>
        <end position="238"/>
    </location>
</feature>
<sequence length="285" mass="31455">MNSQLYLSPAPDNTSDRNSSEGYIDMSNPSLPLGQSTPSTEPNMHTIALNFSATDTRTSGKALMKNILNLVLNMAVNVGVPLALYSILKNYLAPIWALLISGTPSLLMIIYGLIARRQLNAISVIVLFTFVISAILAVIDGDPRLLLLRESAITSVIGVIFLASLIPFRFGSYVSRPLFLRMQMEALPVPPVTLADGTDMARPEWFWQNFPQYRRDMRLLSAVWGVGLLGEFVVKVIMIESSLTIDQIVYIGNIVLSSVTVLLMLLTGAYNHRAHRKVMAEAERS</sequence>
<comment type="caution">
    <text evidence="3">The sequence shown here is derived from an EMBL/GenBank/DDBJ whole genome shotgun (WGS) entry which is preliminary data.</text>
</comment>
<evidence type="ECO:0000313" key="3">
    <source>
        <dbReference type="EMBL" id="RUP05581.1"/>
    </source>
</evidence>
<evidence type="ECO:0000313" key="4">
    <source>
        <dbReference type="Proteomes" id="UP000268093"/>
    </source>
</evidence>
<feature type="region of interest" description="Disordered" evidence="1">
    <location>
        <begin position="1"/>
        <end position="22"/>
    </location>
</feature>
<organism evidence="3 4">
    <name type="scientific">Jimgerdemannia flammicorona</name>
    <dbReference type="NCBI Taxonomy" id="994334"/>
    <lineage>
        <taxon>Eukaryota</taxon>
        <taxon>Fungi</taxon>
        <taxon>Fungi incertae sedis</taxon>
        <taxon>Mucoromycota</taxon>
        <taxon>Mucoromycotina</taxon>
        <taxon>Endogonomycetes</taxon>
        <taxon>Endogonales</taxon>
        <taxon>Endogonaceae</taxon>
        <taxon>Jimgerdemannia</taxon>
    </lineage>
</organism>
<accession>A0A433ASP4</accession>
<feature type="transmembrane region" description="Helical" evidence="2">
    <location>
        <begin position="121"/>
        <end position="139"/>
    </location>
</feature>